<feature type="non-terminal residue" evidence="2">
    <location>
        <position position="1"/>
    </location>
</feature>
<sequence length="860" mass="90571">AINAPQISTPTIADMIQPTEPQVIVTAPGTVPTLSSITVAPITALNISPTPPTVGEAPTVTAPTVSTPATPNGFNPRLITPPEAPTVVLPTIASPADLNYPGTGANPDAKNYSEWSTEAGTNNSNDGNISQTSVEKGEVLKKYSKIVSNSTYNATVISKITLKGYGTGLNTVLGTGTINKLGTVAPQSGTYTDATQFFMTLLNSPYTYFGTNSKVAVLSPDDSGDHKGTVINLETEGVPGKKFSELKDDGKINQTVLDRLNNYTLQTNLKNDTYGQLYHVNKGIVEIGGNGARYIHTTYNGGGNRVNVVENRGKIVSMNYKDTGYSTSDNIVYFHSPDATASGAQHIYVNSVDGKIDMYGEKGVLTLYTASSNQLGNGDVSFINDGDINLYGRESTAIAINADEKGKLTAPSSFILNKAINIYGDNSVGLYIKNSGDGLKNNRNQIKFVFGNKSIKELEKYIPENRLIDRSKIEKANSNKDAGNADFTEGVVGVYLDNANAILNVKVPQLEMEKYAKESIGIYNKNGKIEVVDGNIKINGGEKNIALYLDGGNIDYTGNITMGGSALTKTEGNIGIYAKAGRTANLNGQLITYNSTGRTIDGIGIYSEGTVNLNDKIELKMQAGGNTQSIGVYTKGNGSLVSIKEGKGSIIDIDGKIKDGDITNKGVALYSESAGKINANGTALANGLKINSKDASSAIVSMGVNSEVNVKYATIDYEGNGYALYSDGVGKIDISGAKLNLKGKSTAFDLDLGAGTLPITLDANTRINANSDDVIVFNLKHATGLTTIGGIGDYIKGQISTKLGGISLDGLFVDSIATKYKVAAVDGGTIAIGSLDKTGISSDTTGAKKDGFQFYNRFLG</sequence>
<reference evidence="2 3" key="1">
    <citation type="submission" date="2014-01" db="EMBL/GenBank/DDBJ databases">
        <title>Comparative genomics of Fusobacterium necrophorum wild isolates.</title>
        <authorList>
            <person name="Kittichotirat W."/>
            <person name="Bumgarner R.E."/>
            <person name="Lawrence P."/>
        </authorList>
    </citation>
    <scope>NUCLEOTIDE SEQUENCE [LARGE SCALE GENOMIC DNA]</scope>
    <source>
        <strain evidence="2 3">DJ-2</strain>
    </source>
</reference>
<comment type="caution">
    <text evidence="2">The sequence shown here is derived from an EMBL/GenBank/DDBJ whole genome shotgun (WGS) entry which is preliminary data.</text>
</comment>
<name>A0AB73BZN9_9FUSO</name>
<evidence type="ECO:0000313" key="3">
    <source>
        <dbReference type="Proteomes" id="UP000027058"/>
    </source>
</evidence>
<dbReference type="Proteomes" id="UP000027058">
    <property type="component" value="Unassembled WGS sequence"/>
</dbReference>
<protein>
    <recommendedName>
        <fullName evidence="4">Autotransporter domain-containing protein</fullName>
    </recommendedName>
</protein>
<organism evidence="2 3">
    <name type="scientific">Fusobacterium necrophorum DJ-2</name>
    <dbReference type="NCBI Taxonomy" id="1441737"/>
    <lineage>
        <taxon>Bacteria</taxon>
        <taxon>Fusobacteriati</taxon>
        <taxon>Fusobacteriota</taxon>
        <taxon>Fusobacteriia</taxon>
        <taxon>Fusobacteriales</taxon>
        <taxon>Fusobacteriaceae</taxon>
        <taxon>Fusobacterium</taxon>
    </lineage>
</organism>
<feature type="region of interest" description="Disordered" evidence="1">
    <location>
        <begin position="97"/>
        <end position="130"/>
    </location>
</feature>
<dbReference type="EMBL" id="JAAH01000205">
    <property type="protein sequence ID" value="KDE68970.1"/>
    <property type="molecule type" value="Genomic_DNA"/>
</dbReference>
<gene>
    <name evidence="2" type="ORF">FUSO8_12570</name>
</gene>
<dbReference type="AlphaFoldDB" id="A0AB73BZN9"/>
<dbReference type="Gene3D" id="2.160.20.20">
    <property type="match status" value="1"/>
</dbReference>
<evidence type="ECO:0008006" key="4">
    <source>
        <dbReference type="Google" id="ProtNLM"/>
    </source>
</evidence>
<feature type="non-terminal residue" evidence="2">
    <location>
        <position position="860"/>
    </location>
</feature>
<proteinExistence type="predicted"/>
<accession>A0AB73BZN9</accession>
<evidence type="ECO:0000313" key="2">
    <source>
        <dbReference type="EMBL" id="KDE68970.1"/>
    </source>
</evidence>
<evidence type="ECO:0000256" key="1">
    <source>
        <dbReference type="SAM" id="MobiDB-lite"/>
    </source>
</evidence>
<feature type="compositionally biased region" description="Polar residues" evidence="1">
    <location>
        <begin position="113"/>
        <end position="130"/>
    </location>
</feature>
<dbReference type="InterPro" id="IPR012332">
    <property type="entry name" value="Autotransporter_pectin_lyase_C"/>
</dbReference>